<comment type="cofactor">
    <cofactor evidence="1">
        <name>pantetheine 4'-phosphate</name>
        <dbReference type="ChEBI" id="CHEBI:47942"/>
    </cofactor>
</comment>
<dbReference type="Gene3D" id="1.10.1200.10">
    <property type="entry name" value="ACP-like"/>
    <property type="match status" value="3"/>
</dbReference>
<dbReference type="InterPro" id="IPR020841">
    <property type="entry name" value="PKS_Beta-ketoAc_synthase_dom"/>
</dbReference>
<dbReference type="SMART" id="SM00823">
    <property type="entry name" value="PKS_PP"/>
    <property type="match status" value="3"/>
</dbReference>
<dbReference type="InterPro" id="IPR014030">
    <property type="entry name" value="Ketoacyl_synth_N"/>
</dbReference>
<dbReference type="InterPro" id="IPR036736">
    <property type="entry name" value="ACP-like_sf"/>
</dbReference>
<dbReference type="FunFam" id="3.40.47.10:FF:000019">
    <property type="entry name" value="Polyketide synthase type I"/>
    <property type="match status" value="3"/>
</dbReference>
<dbReference type="InterPro" id="IPR009081">
    <property type="entry name" value="PP-bd_ACP"/>
</dbReference>
<dbReference type="FunFam" id="3.40.366.10:FF:000002">
    <property type="entry name" value="Probable polyketide synthase 2"/>
    <property type="match status" value="3"/>
</dbReference>
<dbReference type="SUPFAM" id="SSF51735">
    <property type="entry name" value="NAD(P)-binding Rossmann-fold domains"/>
    <property type="match status" value="6"/>
</dbReference>
<evidence type="ECO:0000259" key="12">
    <source>
        <dbReference type="PROSITE" id="PS52004"/>
    </source>
</evidence>
<dbReference type="Pfam" id="PF08659">
    <property type="entry name" value="KR"/>
    <property type="match status" value="3"/>
</dbReference>
<evidence type="ECO:0000256" key="8">
    <source>
        <dbReference type="ARBA" id="ARBA00023194"/>
    </source>
</evidence>
<dbReference type="InterPro" id="IPR015083">
    <property type="entry name" value="NorB/c/GfsB-D-like_docking"/>
</dbReference>
<dbReference type="Gene3D" id="3.40.47.10">
    <property type="match status" value="3"/>
</dbReference>
<dbReference type="GO" id="GO:0004315">
    <property type="term" value="F:3-oxoacyl-[acyl-carrier-protein] synthase activity"/>
    <property type="evidence" value="ECO:0007669"/>
    <property type="project" value="InterPro"/>
</dbReference>
<dbReference type="RefSeq" id="WP_167487797.1">
    <property type="nucleotide sequence ID" value="NZ_CP046173.1"/>
</dbReference>
<dbReference type="Pfam" id="PF02801">
    <property type="entry name" value="Ketoacyl-synt_C"/>
    <property type="match status" value="3"/>
</dbReference>
<dbReference type="Gene3D" id="3.40.50.11460">
    <property type="match status" value="1"/>
</dbReference>
<dbReference type="SUPFAM" id="SSF47336">
    <property type="entry name" value="ACP-like"/>
    <property type="match status" value="3"/>
</dbReference>
<dbReference type="SUPFAM" id="SSF52151">
    <property type="entry name" value="FabD/lysophospholipase-like"/>
    <property type="match status" value="3"/>
</dbReference>
<dbReference type="SMART" id="SM00822">
    <property type="entry name" value="PKS_KR"/>
    <property type="match status" value="2"/>
</dbReference>
<evidence type="ECO:0000256" key="6">
    <source>
        <dbReference type="ARBA" id="ARBA00022832"/>
    </source>
</evidence>
<accession>A0A6G9Z5L2</accession>
<keyword evidence="6" id="KW-0276">Fatty acid metabolism</keyword>
<evidence type="ECO:0000313" key="13">
    <source>
        <dbReference type="EMBL" id="QIS20456.1"/>
    </source>
</evidence>
<evidence type="ECO:0000313" key="14">
    <source>
        <dbReference type="Proteomes" id="UP000500953"/>
    </source>
</evidence>
<keyword evidence="8" id="KW-0045">Antibiotic biosynthesis</keyword>
<dbReference type="InterPro" id="IPR041618">
    <property type="entry name" value="PKS_DE"/>
</dbReference>
<dbReference type="GO" id="GO:0004312">
    <property type="term" value="F:fatty acid synthase activity"/>
    <property type="evidence" value="ECO:0007669"/>
    <property type="project" value="TreeGrafter"/>
</dbReference>
<dbReference type="InterPro" id="IPR001227">
    <property type="entry name" value="Ac_transferase_dom_sf"/>
</dbReference>
<dbReference type="InterPro" id="IPR014031">
    <property type="entry name" value="Ketoacyl_synth_C"/>
</dbReference>
<dbReference type="Pfam" id="PF00550">
    <property type="entry name" value="PP-binding"/>
    <property type="match status" value="3"/>
</dbReference>
<evidence type="ECO:0000256" key="7">
    <source>
        <dbReference type="ARBA" id="ARBA00023098"/>
    </source>
</evidence>
<dbReference type="InterPro" id="IPR013968">
    <property type="entry name" value="PKS_KR"/>
</dbReference>
<evidence type="ECO:0000256" key="3">
    <source>
        <dbReference type="ARBA" id="ARBA00022450"/>
    </source>
</evidence>
<dbReference type="CDD" id="cd08952">
    <property type="entry name" value="KR_1_SDR_x"/>
    <property type="match status" value="3"/>
</dbReference>
<dbReference type="FunFam" id="1.10.1200.10:FF:000007">
    <property type="entry name" value="Probable polyketide synthase pks17"/>
    <property type="match status" value="3"/>
</dbReference>
<dbReference type="Gene3D" id="3.40.366.10">
    <property type="entry name" value="Malonyl-Coenzyme A Acyl Carrier Protein, domain 2"/>
    <property type="match status" value="3"/>
</dbReference>
<dbReference type="InterPro" id="IPR016036">
    <property type="entry name" value="Malonyl_transacylase_ACP-bd"/>
</dbReference>
<dbReference type="PROSITE" id="PS00606">
    <property type="entry name" value="KS3_1"/>
    <property type="match status" value="3"/>
</dbReference>
<dbReference type="GO" id="GO:0006633">
    <property type="term" value="P:fatty acid biosynthetic process"/>
    <property type="evidence" value="ECO:0007669"/>
    <property type="project" value="InterPro"/>
</dbReference>
<dbReference type="InterPro" id="IPR050091">
    <property type="entry name" value="PKS_NRPS_Biosynth_Enz"/>
</dbReference>
<keyword evidence="4" id="KW-0597">Phosphoprotein</keyword>
<dbReference type="NCBIfam" id="NF045894">
    <property type="entry name" value="PKS_plus_SDR"/>
    <property type="match status" value="2"/>
</dbReference>
<dbReference type="Pfam" id="PF00698">
    <property type="entry name" value="Acyl_transf_1"/>
    <property type="match status" value="3"/>
</dbReference>
<dbReference type="InterPro" id="IPR018201">
    <property type="entry name" value="Ketoacyl_synth_AS"/>
</dbReference>
<dbReference type="Pfam" id="PF18369">
    <property type="entry name" value="PKS_DE"/>
    <property type="match status" value="2"/>
</dbReference>
<dbReference type="Gene3D" id="6.10.140.1830">
    <property type="match status" value="1"/>
</dbReference>
<dbReference type="EMBL" id="CP046173">
    <property type="protein sequence ID" value="QIS20456.1"/>
    <property type="molecule type" value="Genomic_DNA"/>
</dbReference>
<keyword evidence="10" id="KW-0012">Acyltransferase</keyword>
<dbReference type="Proteomes" id="UP000500953">
    <property type="component" value="Chromosome"/>
</dbReference>
<keyword evidence="9" id="KW-0511">Multifunctional enzyme</keyword>
<dbReference type="GO" id="GO:0033068">
    <property type="term" value="P:macrolide biosynthetic process"/>
    <property type="evidence" value="ECO:0007669"/>
    <property type="project" value="UniProtKB-ARBA"/>
</dbReference>
<comment type="pathway">
    <text evidence="2">Lipid metabolism.</text>
</comment>
<evidence type="ECO:0000259" key="11">
    <source>
        <dbReference type="PROSITE" id="PS50075"/>
    </source>
</evidence>
<feature type="domain" description="Ketosynthase family 3 (KS3)" evidence="12">
    <location>
        <begin position="1546"/>
        <end position="1971"/>
    </location>
</feature>
<dbReference type="InterPro" id="IPR036291">
    <property type="entry name" value="NAD(P)-bd_dom_sf"/>
</dbReference>
<keyword evidence="5" id="KW-0808">Transferase</keyword>
<evidence type="ECO:0000256" key="2">
    <source>
        <dbReference type="ARBA" id="ARBA00005189"/>
    </source>
</evidence>
<feature type="domain" description="Carrier" evidence="11">
    <location>
        <begin position="2956"/>
        <end position="3031"/>
    </location>
</feature>
<dbReference type="SUPFAM" id="SSF55048">
    <property type="entry name" value="Probable ACP-binding domain of malonyl-CoA ACP transacylase"/>
    <property type="match status" value="3"/>
</dbReference>
<feature type="domain" description="Carrier" evidence="11">
    <location>
        <begin position="4414"/>
        <end position="4492"/>
    </location>
</feature>
<evidence type="ECO:0000256" key="1">
    <source>
        <dbReference type="ARBA" id="ARBA00001957"/>
    </source>
</evidence>
<evidence type="ECO:0000256" key="10">
    <source>
        <dbReference type="ARBA" id="ARBA00023315"/>
    </source>
</evidence>
<dbReference type="PROSITE" id="PS52004">
    <property type="entry name" value="KS3_2"/>
    <property type="match status" value="3"/>
</dbReference>
<dbReference type="SMART" id="SM00827">
    <property type="entry name" value="PKS_AT"/>
    <property type="match status" value="3"/>
</dbReference>
<dbReference type="Pfam" id="PF16197">
    <property type="entry name" value="KAsynt_C_assoc"/>
    <property type="match status" value="3"/>
</dbReference>
<feature type="domain" description="Carrier" evidence="11">
    <location>
        <begin position="1452"/>
        <end position="1527"/>
    </location>
</feature>
<dbReference type="CDD" id="cd00833">
    <property type="entry name" value="PKS"/>
    <property type="match status" value="3"/>
</dbReference>
<proteinExistence type="predicted"/>
<dbReference type="SUPFAM" id="SSF53901">
    <property type="entry name" value="Thiolase-like"/>
    <property type="match status" value="3"/>
</dbReference>
<feature type="domain" description="Ketosynthase family 3 (KS3)" evidence="12">
    <location>
        <begin position="39"/>
        <end position="465"/>
    </location>
</feature>
<organism evidence="13 14">
    <name type="scientific">Nocardia terpenica</name>
    <dbReference type="NCBI Taxonomy" id="455432"/>
    <lineage>
        <taxon>Bacteria</taxon>
        <taxon>Bacillati</taxon>
        <taxon>Actinomycetota</taxon>
        <taxon>Actinomycetes</taxon>
        <taxon>Mycobacteriales</taxon>
        <taxon>Nocardiaceae</taxon>
        <taxon>Nocardia</taxon>
    </lineage>
</organism>
<dbReference type="PANTHER" id="PTHR43775">
    <property type="entry name" value="FATTY ACID SYNTHASE"/>
    <property type="match status" value="1"/>
</dbReference>
<evidence type="ECO:0000256" key="4">
    <source>
        <dbReference type="ARBA" id="ARBA00022553"/>
    </source>
</evidence>
<evidence type="ECO:0000256" key="9">
    <source>
        <dbReference type="ARBA" id="ARBA00023268"/>
    </source>
</evidence>
<keyword evidence="7" id="KW-0443">Lipid metabolism</keyword>
<dbReference type="InterPro" id="IPR014043">
    <property type="entry name" value="Acyl_transferase_dom"/>
</dbReference>
<sequence>MSSEMVNGSSEELVAALRDAVKETVRLRKQNRELLDAAGEPIAIVGMACRLPGGVSSPEELWDLVASGGDGVSDFPTDRGWDLAGLFDPDPDHAGTSYVRKGGFLHDAAEFDAEFFGISPREASTMDPQQRLMLETAWEAIERAGINPQSLRGSRTGVYAGTMFHDHGPDIPGGLSSIDGQRLVGGAASVVSGRVSFVLGLEGPAVTLDTACSSSLVAMHLAAQSLRKGECDLALAGGVTVMSSPVGFVGFSRQRGLAPDGRCKAFAAAADGTVWSEGVGVLVLQRLSDAVAKGRRVLAVLRGSAINQDGASNGLTAPNGPAQQRVIRAALADARLSAADVDVVEGHGTGTKLGDPIEAQALLATYGQGRQDDRPLWLGSVKSNVGHTQGAAGVVSVIKLVEAMRHGVLPPTLHVDEPSPFVDWESGAVSLLTESREWVRGERPRRAGVSSFGISGTNAHIILEEPTVAEPAADRPVPPTGPVPLVLSARTPQALRDQARLVSPLVRDEGLTAHDVAQALVVSRAVFEHRAVVVGDREQLADGLSALAAGEIGPGIAEGSTAAAGPVVFVFPGQGSQWVGMARELLDDSPVFAERMAECEAALAPFVEWSLIDRVRQGDSWDRVDVVQPVLFSVMVSLAAVWRSYGVEPDAVLGHSQGEIAAAVVAGGLSLADGAKVVALRSRAIAVLAGRGGMASIAESSERAAELIESWSGRISVAAINGPAATVVAGDPDALSELLDHCAAHDIRARRIDVDYASHSAHVEEIRADLLAALAGIRPATSAVPFYSTVDGGWVDTAGLNADYWYRNLRRTVAFAPAVAALIGLGHTAFLEISPHPVLAAGIEDTAHATDAAVAALGTLRRDDGGLHRMLSALGEAWVNGVPVDWTAALDGATARPVELPTYPFQRRRYWPDAEARAAAVETDDLWRELESRPVPELAEALDVDAAALGQVIPALSSWRAGRAAPWRYHLVWQPLSLPAAAPTGPLLIVAPDNGIGDDVADALATAGSEPIRLTVPGPGHDRESLAALVRAAVADRPVAGVLSLLADEHRAHPEFPDLPGGSALTLALAQGLGDAGVRAPLWCVTRGLATISYGEQPGSPAHGAVAGLGRTIALEHPDRWGGLIDLPPVLDERAAARLRTVLAAVRDEDHVAVRATGVFGRRLRPVAEGLRTRERWPDTGTVLITGGTGGLGAHVARKLAANGVRHLLLLGRRGPDAPGAEDLRAELVRAGAAVTVTACDVTDREQLAAALAAIPARWPLTGVVHAAGILDDGVVDAMTPGRLDALLRVKLGAAQHLHELTADRDLTAFVLFSSLTGTIGGVGQANYAAANAALDAFAAGRRAAGLSTTCVAWGVWAGDGLVDRRAADRLDGVGVCAMEPGAALRILGRILADDGEQAIVADVDWARLAASGGMRGLALLRDLPGMAAAPAEDVDSRRERFASLATPERVRVLTGLIGELAARVLGHDTPDAVDTRKAFAELGFDSLSAVDLRNRLAHATGLRLPTTLLFDHPTPQALAAHLAAEFGEPAAVPDLAVSPVALHGDEPIAIVGIGCRFPGGAHGPDAFWRLLTEGRDAMTDWPDDRGWDTDRLYDPHRQRPGTTYSRRGGFLSDAAGFDAAFFAISPREALAMDPQQRILLETCWEAIEHAGIDPGSLRGDTVGVFVGTNGQDYSARLAGSANDTEGHFLTGNTASVLSGRISYTLGLDGPALTVDTACSSSLVTLHLAVQALRRGECERALAGGVTVMSTPTLFLEFSRQGGLAPDGRCKAFAADADGTTWSEGAGVLMLERLSDARRRGHRVLALVTGTAVNQDGASNGLTAPNGTAQQRVIRAALADAGISAAQVGAVEAHGTGTSLGDPIEAQALRAVYGARQGRAPLWIGSLKSNIGHTQAAAGVAGVIKMALALRHGALPPTLHAEVPSPHIDWDASGLRLPTETVEWSGTDDPLRAGVSSFGISGTNAHVILEQAPDIEHETAAEPFPMPLLLSAATPEGLRALASRVDEHLDTHPGDAAADVAHTLATARSGLRHRAAVPRHDDGAMRRALAALADGTPSRDLITGVASGNGRLAFLFPGQGSQFAAAGAELSRAEPVFAEALDEVLAHFAPHLDRPLREIMFAAEGTDEARLLDRTRYTQPALFAVSVALCRLLERRGVRPDLLIGHSVGELAAAHVAGVLTLVDACALVAARGRLMDELPDGGAMVAVEASEDEVRELLTGDAVAIAAVNGPAATVLSGAEDAVRAVVEQLRGRDRRTQRLAVSHAFHSARMEPMLDAFRRIAESIAYAPPRLTVISNLTGAPASADELCSADYWVRHVRGTVRFLDGVHALHREGATTFLQVGPGGALAAMLAECLPVNTAGAVLTLLGKGRPELESVTDALAGLYVRGVPVAWPTVGRQVDLPTYPFEHRRFWPDTAPAAAAKEDDGLWDLLRDSDVAGLASLLSIEADASFAEAVPVLSAWRSRTERESTAAAYRYRVTWEPLATPGRPRLTGRWLLVVPAGDIAMARPIEQILVEYGAETTVVAADSGTTRAEFADRLGGADGVLSLLALGADPLGSTLRLVQAVGDTDADIRLWCVTSGVAQDNTPPVPEQAQIWGFGRVAALENPGRWGGLVDLPADPDAATLRLLAAAISGGLGDEDQIALRPAGAFGRRLVRATATGTPVRPRWRPAGTVLITGGTGGIGAEVARELAADGAEHLVLVGRRGAAAPGAAALAAELERSGTRITLAACDIADRAAVADLLARLRAAGDSPRAVFHAAGSVSVIRIEDRTPEQLAAELAAKADGASHLDDLLDEEQLETFVLFSSIAGTWGSGGQSGYAAANAHLDALAARRRARGLPATSVAWGPWENTGMARGDAGANLVRHGLIGVDPAVALAALRQAIALGDTHVVVADVDWQRFAPTFTMARPSPLLRGIAEAAPTDAAAEVGERDTAADWRRRLTGLTADRQVDLLRELVSAEVARGLGHESGYAIDPERPLRELGFDSLTTVELRNRLGAATGLALPVSLLFDHPNVAALSAHLHDLLTGGGAAPAPVPAAGTADPAEPLAIVAMACRFPGDVRSPEELWDLVVAETDAIGPMPADRGWDLAALYDPDPGTSGTCYASGGGFLTGAGDFDAAFFGISPREALAMDPQQRLLLETAWEVLERAGMDPLRLADSAGGVFVGVAGQGYGSGPDAAEVEGHLLAGNVTSVASGRIAYQLGLEGPAVTLDTACSSALVALHLAGQALRAGECSFALVGGAAVMAVPDVFVEFSRQRGLSPDGRCRSFAETADGTGWGEGVGMLLVERLSDARRRGHPVLAVVRGSAVNQDGTSNGLTAPNGLAQQRVIRQALANAGLSAADVDLVEAHGTGTVLGDVVEAQALLATYGRDRQGRGPLRLGSLKSNIGHTQAAAGVAGVIKTVQALRHGLFPRTLHIDEPTTRVDWSGGVELLTEALPWDTDARPRRAGVSAFGMSGTNAHILLEEVPAAEPAEADGPCADPVPWVLSARTEAALRAQAARLHARLTADPAADVTEVARALAVTRSAFPVRAVLVGSDRESLLRSLTELAADRVAPGIVLGEAGPGRTAFVFPGQGAQWPGMAAELLDTAPEFAARMAECEVALAPYVNWSLTDVLRARPDAAALDRVDVVQPVLFAVMVALAAQWRAAGVRPDAVIGHSQGEIAAACVAGVLSLADAAKVVALRSRVLRGLSGAGGMVSLAVGRDRADELIALYGDDACIAAVNGPAAVVVAGAPTALAALLADCAARGVRAREIPVDYAAHSAQVERLRDELRHALADIRPQPGEIPLYSTVTGGRIDGTELDAEYWYRNLRETVEFACGTRSLLDAGVTRFIEVSPHPVLTAGIDGTAEEDGRRVAAVGTLRRDDGGRQRLLTSLGEAWCAGAAVSWSGMPALSGTGPAVPLPTYPFQHERYWLPSPGRRTASGAGTPTATGSTYRLDWQPAHEISAGRLAGDWLLVVPAGREEHPAVAVCERALRDGGARPIILTVATDAAADLAAVEPPAGIVSLLGLDENPAPGCGSAPAGLVATVELLRALDERGIAAPLWCVTVGAVAVGDEPLAHPDQAHLWGLGQVLLLEQEARLGGLLDLPAALDDSVADRLAAVLTGTSGEDQIALRPGRTHVRRLLRADVAAGPARRDWSAGGGAALITAPLGELTAELARWLAGRGATHILITGGHDDPAAVDALRAELADLGTALTVTDRAATDPDLPTALPDAEPIRTVVHLAAPGLPGATLAALTAEEIDDTVHSMVAAVRNLEELAAPAATFVVLTALSGIWGAARRGASTAACAAVQARARRRRDEGAHSLVVALGAQDTPSTATDRPLPPGTVTAVLQQLLDRDAATGVVADVDLDRIIASVPGPRALGLMRELPEVARALRGQPDDDTAPAASALAAELAPLDEPARRRMLLDLVVAHAASVLGHSDRAAVRPDQAFADGGFDSMLAVQFRNQLRSATGVQLPATVVFDYPTPGALVDLLYDELCSGTAAGTRALAELARLESALADLTPDIPGGSEIGIRLRNLVRRWTESDGSAPDRDSLGSATADELFELLDNNYGMA</sequence>
<dbReference type="PROSITE" id="PS00012">
    <property type="entry name" value="PHOSPHOPANTETHEINE"/>
    <property type="match status" value="2"/>
</dbReference>
<dbReference type="SMART" id="SM01294">
    <property type="entry name" value="PKS_PP_betabranch"/>
    <property type="match status" value="2"/>
</dbReference>
<gene>
    <name evidence="13" type="ORF">F6W96_21320</name>
</gene>
<dbReference type="InterPro" id="IPR057326">
    <property type="entry name" value="KR_dom"/>
</dbReference>
<evidence type="ECO:0000256" key="5">
    <source>
        <dbReference type="ARBA" id="ARBA00022679"/>
    </source>
</evidence>
<dbReference type="GO" id="GO:0031177">
    <property type="term" value="F:phosphopantetheine binding"/>
    <property type="evidence" value="ECO:0007669"/>
    <property type="project" value="InterPro"/>
</dbReference>
<dbReference type="InterPro" id="IPR016039">
    <property type="entry name" value="Thiolase-like"/>
</dbReference>
<dbReference type="Pfam" id="PF00109">
    <property type="entry name" value="ketoacyl-synt"/>
    <property type="match status" value="3"/>
</dbReference>
<dbReference type="InterPro" id="IPR006162">
    <property type="entry name" value="Ppantetheine_attach_site"/>
</dbReference>
<dbReference type="PANTHER" id="PTHR43775:SF51">
    <property type="entry name" value="INACTIVE PHENOLPHTHIOCEROL SYNTHESIS POLYKETIDE SYNTHASE TYPE I PKS1-RELATED"/>
    <property type="match status" value="1"/>
</dbReference>
<dbReference type="Gene3D" id="3.40.50.720">
    <property type="entry name" value="NAD(P)-binding Rossmann-like Domain"/>
    <property type="match status" value="3"/>
</dbReference>
<dbReference type="InterPro" id="IPR020806">
    <property type="entry name" value="PKS_PP-bd"/>
</dbReference>
<dbReference type="PROSITE" id="PS50075">
    <property type="entry name" value="CARRIER"/>
    <property type="match status" value="3"/>
</dbReference>
<protein>
    <submittedName>
        <fullName evidence="13">SDR family NAD(P)-dependent oxidoreductase</fullName>
    </submittedName>
</protein>
<dbReference type="SMART" id="SM00825">
    <property type="entry name" value="PKS_KS"/>
    <property type="match status" value="3"/>
</dbReference>
<name>A0A6G9Z5L2_9NOCA</name>
<dbReference type="Gene3D" id="3.30.70.3290">
    <property type="match status" value="3"/>
</dbReference>
<dbReference type="InterPro" id="IPR032821">
    <property type="entry name" value="PKS_assoc"/>
</dbReference>
<dbReference type="InterPro" id="IPR016035">
    <property type="entry name" value="Acyl_Trfase/lysoPLipase"/>
</dbReference>
<reference evidence="13 14" key="1">
    <citation type="journal article" date="2019" name="ACS Chem. Biol.">
        <title>Identification and Mobilization of a Cryptic Antibiotic Biosynthesis Gene Locus from a Human-Pathogenic Nocardia Isolate.</title>
        <authorList>
            <person name="Herisse M."/>
            <person name="Ishida K."/>
            <person name="Porter J.L."/>
            <person name="Howden B."/>
            <person name="Hertweck C."/>
            <person name="Stinear T.P."/>
            <person name="Pidot S.J."/>
        </authorList>
    </citation>
    <scope>NUCLEOTIDE SEQUENCE [LARGE SCALE GENOMIC DNA]</scope>
    <source>
        <strain evidence="13 14">AUSMDU00012715</strain>
    </source>
</reference>
<keyword evidence="3" id="KW-0596">Phosphopantetheine</keyword>
<dbReference type="Pfam" id="PF08990">
    <property type="entry name" value="Docking"/>
    <property type="match status" value="1"/>
</dbReference>
<feature type="domain" description="Ketosynthase family 3 (KS3)" evidence="12">
    <location>
        <begin position="3050"/>
        <end position="3473"/>
    </location>
</feature>